<evidence type="ECO:0000256" key="1">
    <source>
        <dbReference type="SAM" id="MobiDB-lite"/>
    </source>
</evidence>
<proteinExistence type="predicted"/>
<dbReference type="Proteomes" id="UP000257016">
    <property type="component" value="Unassembled WGS sequence"/>
</dbReference>
<feature type="region of interest" description="Disordered" evidence="1">
    <location>
        <begin position="1"/>
        <end position="65"/>
    </location>
</feature>
<dbReference type="AlphaFoldDB" id="A0A975ZVY1"/>
<reference evidence="2 3" key="1">
    <citation type="submission" date="2018-01" db="EMBL/GenBank/DDBJ databases">
        <authorList>
            <person name="Clerissi C."/>
        </authorList>
    </citation>
    <scope>NUCLEOTIDE SEQUENCE [LARGE SCALE GENOMIC DNA]</scope>
    <source>
        <strain evidence="2">Cupriavidus taiwanensis LMG 19430</strain>
    </source>
</reference>
<protein>
    <submittedName>
        <fullName evidence="2">Uncharacterized protein</fullName>
    </submittedName>
</protein>
<organism evidence="2 3">
    <name type="scientific">Cupriavidus taiwanensis</name>
    <dbReference type="NCBI Taxonomy" id="164546"/>
    <lineage>
        <taxon>Bacteria</taxon>
        <taxon>Pseudomonadati</taxon>
        <taxon>Pseudomonadota</taxon>
        <taxon>Betaproteobacteria</taxon>
        <taxon>Burkholderiales</taxon>
        <taxon>Burkholderiaceae</taxon>
        <taxon>Cupriavidus</taxon>
    </lineage>
</organism>
<accession>A0A975ZVY1</accession>
<gene>
    <name evidence="2" type="ORF">CBM2586_A10548</name>
</gene>
<evidence type="ECO:0000313" key="2">
    <source>
        <dbReference type="EMBL" id="SOY40583.1"/>
    </source>
</evidence>
<evidence type="ECO:0000313" key="3">
    <source>
        <dbReference type="Proteomes" id="UP000257016"/>
    </source>
</evidence>
<name>A0A975ZVY1_9BURK</name>
<sequence length="65" mass="6564">MKLMAADGQTLLMRRPSPPAPLPQAGEGSRPSAGEGVSACQHPTQSLPSPARGRGVGERAGASTK</sequence>
<comment type="caution">
    <text evidence="2">The sequence shown here is derived from an EMBL/GenBank/DDBJ whole genome shotgun (WGS) entry which is preliminary data.</text>
</comment>
<dbReference type="EMBL" id="OFSN01000001">
    <property type="protein sequence ID" value="SOY40583.1"/>
    <property type="molecule type" value="Genomic_DNA"/>
</dbReference>